<dbReference type="EMBL" id="WKPR01000010">
    <property type="protein sequence ID" value="MSB20088.1"/>
    <property type="molecule type" value="Genomic_DNA"/>
</dbReference>
<dbReference type="AlphaFoldDB" id="A0A6I2R0E1"/>
<comment type="caution">
    <text evidence="1">The sequence shown here is derived from an EMBL/GenBank/DDBJ whole genome shotgun (WGS) entry which is preliminary data.</text>
</comment>
<sequence length="162" mass="17766">MEPTKKGACMDMGSRRMQIVGIVLAVLMAALLAVTLWVYRPVSLAEAADARTGLEPKVVVVVRLDEMDGNGTSHEYQAYDPALLEQMELLVDTARLRLVRRSSIAPLDGMCKIVIIGEDEIICSFDYNLTTNAIYIGDRIYALRSTQSEPLSELTAAICGEV</sequence>
<gene>
    <name evidence="2" type="ORF">GKE90_04090</name>
    <name evidence="1" type="ORF">GKE97_11225</name>
</gene>
<dbReference type="Proteomes" id="UP000429811">
    <property type="component" value="Unassembled WGS sequence"/>
</dbReference>
<dbReference type="Proteomes" id="UP000434475">
    <property type="component" value="Unassembled WGS sequence"/>
</dbReference>
<proteinExistence type="predicted"/>
<evidence type="ECO:0000313" key="1">
    <source>
        <dbReference type="EMBL" id="MSB20088.1"/>
    </source>
</evidence>
<evidence type="ECO:0000313" key="3">
    <source>
        <dbReference type="Proteomes" id="UP000429811"/>
    </source>
</evidence>
<protein>
    <submittedName>
        <fullName evidence="1">Uncharacterized protein</fullName>
    </submittedName>
</protein>
<name>A0A6I2R0E1_FLAPL</name>
<evidence type="ECO:0000313" key="2">
    <source>
        <dbReference type="EMBL" id="MSB47881.1"/>
    </source>
</evidence>
<accession>A0A6I2R0E1</accession>
<organism evidence="1 4">
    <name type="scientific">Flavonifractor plautii</name>
    <name type="common">Fusobacterium plautii</name>
    <dbReference type="NCBI Taxonomy" id="292800"/>
    <lineage>
        <taxon>Bacteria</taxon>
        <taxon>Bacillati</taxon>
        <taxon>Bacillota</taxon>
        <taxon>Clostridia</taxon>
        <taxon>Eubacteriales</taxon>
        <taxon>Oscillospiraceae</taxon>
        <taxon>Flavonifractor</taxon>
    </lineage>
</organism>
<evidence type="ECO:0000313" key="4">
    <source>
        <dbReference type="Proteomes" id="UP000434475"/>
    </source>
</evidence>
<reference evidence="3 4" key="1">
    <citation type="journal article" date="2019" name="Nat. Med.">
        <title>A library of human gut bacterial isolates paired with longitudinal multiomics data enables mechanistic microbiome research.</title>
        <authorList>
            <person name="Poyet M."/>
            <person name="Groussin M."/>
            <person name="Gibbons S.M."/>
            <person name="Avila-Pacheco J."/>
            <person name="Jiang X."/>
            <person name="Kearney S.M."/>
            <person name="Perrotta A.R."/>
            <person name="Berdy B."/>
            <person name="Zhao S."/>
            <person name="Lieberman T.D."/>
            <person name="Swanson P.K."/>
            <person name="Smith M."/>
            <person name="Roesemann S."/>
            <person name="Alexander J.E."/>
            <person name="Rich S.A."/>
            <person name="Livny J."/>
            <person name="Vlamakis H."/>
            <person name="Clish C."/>
            <person name="Bullock K."/>
            <person name="Deik A."/>
            <person name="Scott J."/>
            <person name="Pierce K.A."/>
            <person name="Xavier R.J."/>
            <person name="Alm E.J."/>
        </authorList>
    </citation>
    <scope>NUCLEOTIDE SEQUENCE [LARGE SCALE GENOMIC DNA]</scope>
    <source>
        <strain evidence="1 4">BIOML-A2</strain>
        <strain evidence="2 3">BIOML-A5</strain>
    </source>
</reference>
<dbReference type="EMBL" id="WKPO01000004">
    <property type="protein sequence ID" value="MSB47881.1"/>
    <property type="molecule type" value="Genomic_DNA"/>
</dbReference>